<dbReference type="Pfam" id="PF00578">
    <property type="entry name" value="AhpC-TSA"/>
    <property type="match status" value="1"/>
</dbReference>
<dbReference type="InterPro" id="IPR000866">
    <property type="entry name" value="AhpC/TSA"/>
</dbReference>
<reference evidence="2 3" key="1">
    <citation type="submission" date="2019-02" db="EMBL/GenBank/DDBJ databases">
        <title>Prokaryotic population dynamics and viral predation in marine succession experiment using metagenomics: the confinement effect.</title>
        <authorList>
            <person name="Haro-Moreno J.M."/>
            <person name="Rodriguez-Valera F."/>
            <person name="Lopez-Perez M."/>
        </authorList>
    </citation>
    <scope>NUCLEOTIDE SEQUENCE [LARGE SCALE GENOMIC DNA]</scope>
    <source>
        <strain evidence="2">MED-G167</strain>
    </source>
</reference>
<evidence type="ECO:0000259" key="1">
    <source>
        <dbReference type="PROSITE" id="PS51352"/>
    </source>
</evidence>
<protein>
    <submittedName>
        <fullName evidence="2">TlpA family protein disulfide reductase</fullName>
    </submittedName>
</protein>
<dbReference type="SUPFAM" id="SSF52833">
    <property type="entry name" value="Thioredoxin-like"/>
    <property type="match status" value="1"/>
</dbReference>
<proteinExistence type="predicted"/>
<dbReference type="InterPro" id="IPR050553">
    <property type="entry name" value="Thioredoxin_ResA/DsbE_sf"/>
</dbReference>
<evidence type="ECO:0000313" key="2">
    <source>
        <dbReference type="EMBL" id="RZO17479.1"/>
    </source>
</evidence>
<evidence type="ECO:0000313" key="3">
    <source>
        <dbReference type="Proteomes" id="UP000318359"/>
    </source>
</evidence>
<feature type="domain" description="Thioredoxin" evidence="1">
    <location>
        <begin position="3"/>
        <end position="149"/>
    </location>
</feature>
<name>A0A520M8K5_9GAMM</name>
<dbReference type="Proteomes" id="UP000318359">
    <property type="component" value="Unassembled WGS sequence"/>
</dbReference>
<accession>A0A520M8K5</accession>
<dbReference type="PROSITE" id="PS51257">
    <property type="entry name" value="PROKAR_LIPOPROTEIN"/>
    <property type="match status" value="1"/>
</dbReference>
<dbReference type="PROSITE" id="PS51352">
    <property type="entry name" value="THIOREDOXIN_2"/>
    <property type="match status" value="1"/>
</dbReference>
<dbReference type="Gene3D" id="3.40.30.10">
    <property type="entry name" value="Glutaredoxin"/>
    <property type="match status" value="1"/>
</dbReference>
<gene>
    <name evidence="2" type="ORF">EVB00_02265</name>
</gene>
<dbReference type="AlphaFoldDB" id="A0A520M8K5"/>
<dbReference type="InterPro" id="IPR036249">
    <property type="entry name" value="Thioredoxin-like_sf"/>
</dbReference>
<dbReference type="InterPro" id="IPR013766">
    <property type="entry name" value="Thioredoxin_domain"/>
</dbReference>
<comment type="caution">
    <text evidence="2">The sequence shown here is derived from an EMBL/GenBank/DDBJ whole genome shotgun (WGS) entry which is preliminary data.</text>
</comment>
<organism evidence="2 3">
    <name type="scientific">SAR86 cluster bacterium</name>
    <dbReference type="NCBI Taxonomy" id="2030880"/>
    <lineage>
        <taxon>Bacteria</taxon>
        <taxon>Pseudomonadati</taxon>
        <taxon>Pseudomonadota</taxon>
        <taxon>Gammaproteobacteria</taxon>
        <taxon>SAR86 cluster</taxon>
    </lineage>
</organism>
<dbReference type="GO" id="GO:0016491">
    <property type="term" value="F:oxidoreductase activity"/>
    <property type="evidence" value="ECO:0007669"/>
    <property type="project" value="InterPro"/>
</dbReference>
<dbReference type="CDD" id="cd02966">
    <property type="entry name" value="TlpA_like_family"/>
    <property type="match status" value="1"/>
</dbReference>
<dbReference type="PANTHER" id="PTHR42852">
    <property type="entry name" value="THIOL:DISULFIDE INTERCHANGE PROTEIN DSBE"/>
    <property type="match status" value="1"/>
</dbReference>
<dbReference type="EMBL" id="SHBM01000030">
    <property type="protein sequence ID" value="RZO17479.1"/>
    <property type="molecule type" value="Genomic_DNA"/>
</dbReference>
<sequence length="149" mass="17154">MKNRIISLIFLFVLFACQKADIDIHNADDMFSSELKGQWVMINYWADWCPSCIKEMPELVAFDRANNDVQVFAFNFDQLEGEDLTYEIKKFGVNISSILSHPRDIWGIESPATLPATYFINPEGELVQSLFRPQTQASLEEILEILKKS</sequence>
<dbReference type="GO" id="GO:0016209">
    <property type="term" value="F:antioxidant activity"/>
    <property type="evidence" value="ECO:0007669"/>
    <property type="project" value="InterPro"/>
</dbReference>
<dbReference type="PANTHER" id="PTHR42852:SF13">
    <property type="entry name" value="PROTEIN DIPZ"/>
    <property type="match status" value="1"/>
</dbReference>